<evidence type="ECO:0000313" key="2">
    <source>
        <dbReference type="EMBL" id="KDQ13897.1"/>
    </source>
</evidence>
<dbReference type="AlphaFoldDB" id="A0A067MPW4"/>
<gene>
    <name evidence="2" type="ORF">BOTBODRAFT_110958</name>
</gene>
<reference evidence="3" key="1">
    <citation type="journal article" date="2014" name="Proc. Natl. Acad. Sci. U.S.A.">
        <title>Extensive sampling of basidiomycete genomes demonstrates inadequacy of the white-rot/brown-rot paradigm for wood decay fungi.</title>
        <authorList>
            <person name="Riley R."/>
            <person name="Salamov A.A."/>
            <person name="Brown D.W."/>
            <person name="Nagy L.G."/>
            <person name="Floudas D."/>
            <person name="Held B.W."/>
            <person name="Levasseur A."/>
            <person name="Lombard V."/>
            <person name="Morin E."/>
            <person name="Otillar R."/>
            <person name="Lindquist E.A."/>
            <person name="Sun H."/>
            <person name="LaButti K.M."/>
            <person name="Schmutz J."/>
            <person name="Jabbour D."/>
            <person name="Luo H."/>
            <person name="Baker S.E."/>
            <person name="Pisabarro A.G."/>
            <person name="Walton J.D."/>
            <person name="Blanchette R.A."/>
            <person name="Henrissat B."/>
            <person name="Martin F."/>
            <person name="Cullen D."/>
            <person name="Hibbett D.S."/>
            <person name="Grigoriev I.V."/>
        </authorList>
    </citation>
    <scope>NUCLEOTIDE SEQUENCE [LARGE SCALE GENOMIC DNA]</scope>
    <source>
        <strain evidence="3">FD-172 SS1</strain>
    </source>
</reference>
<evidence type="ECO:0000259" key="1">
    <source>
        <dbReference type="Pfam" id="PF14214"/>
    </source>
</evidence>
<feature type="non-terminal residue" evidence="2">
    <location>
        <position position="387"/>
    </location>
</feature>
<dbReference type="EMBL" id="KL198041">
    <property type="protein sequence ID" value="KDQ13897.1"/>
    <property type="molecule type" value="Genomic_DNA"/>
</dbReference>
<dbReference type="OrthoDB" id="3267861at2759"/>
<dbReference type="STRING" id="930990.A0A067MPW4"/>
<evidence type="ECO:0000313" key="3">
    <source>
        <dbReference type="Proteomes" id="UP000027195"/>
    </source>
</evidence>
<dbReference type="HOGENOM" id="CLU_034012_1_1_1"/>
<name>A0A067MPW4_BOTB1</name>
<dbReference type="InParanoid" id="A0A067MPW4"/>
<dbReference type="InterPro" id="IPR025476">
    <property type="entry name" value="Helitron_helicase-like"/>
</dbReference>
<dbReference type="Proteomes" id="UP000027195">
    <property type="component" value="Unassembled WGS sequence"/>
</dbReference>
<proteinExistence type="predicted"/>
<accession>A0A067MPW4</accession>
<organism evidence="2 3">
    <name type="scientific">Botryobasidium botryosum (strain FD-172 SS1)</name>
    <dbReference type="NCBI Taxonomy" id="930990"/>
    <lineage>
        <taxon>Eukaryota</taxon>
        <taxon>Fungi</taxon>
        <taxon>Dikarya</taxon>
        <taxon>Basidiomycota</taxon>
        <taxon>Agaricomycotina</taxon>
        <taxon>Agaricomycetes</taxon>
        <taxon>Cantharellales</taxon>
        <taxon>Botryobasidiaceae</taxon>
        <taxon>Botryobasidium</taxon>
    </lineage>
</organism>
<keyword evidence="3" id="KW-1185">Reference proteome</keyword>
<dbReference type="Pfam" id="PF14214">
    <property type="entry name" value="Helitron_like_N"/>
    <property type="match status" value="1"/>
</dbReference>
<protein>
    <recommendedName>
        <fullName evidence="1">Helitron helicase-like domain-containing protein</fullName>
    </recommendedName>
</protein>
<sequence>MFITEGIPSFFVTINPADIYNPVLNVVAGADIDVDNLCPHDISYDRQTRLVANNPVVPAKFFNLWVKKFISEVLAYDPEHKDLEGGILGVCKGYYGCVECQGRGTLHQHMLVWVHGALSPNKMKERISKLKDENFCEKLKAFLDDTISTHVPPLPEQFEQDTPVPSSKHHPCAVRGPSLDLPTEEYERARQADLHYLVEKCQTHEHKKTCWKHCKAGQAKSCRFGLDPSNITPETIIDMETGEITLQHLEGMINNYCEVIMESVRCNVDIKPVLSGAVAKALSFYFTDYITKSPLKAHVAYAALETAVKKMGELDLKADDKMVLKRLLQKCANAMISQQELAGPEVASHLLGLEDHFTSHTFNNLYWTSFEHAIEKQDPSPECSTKS</sequence>
<feature type="domain" description="Helitron helicase-like" evidence="1">
    <location>
        <begin position="4"/>
        <end position="112"/>
    </location>
</feature>